<evidence type="ECO:0000313" key="2">
    <source>
        <dbReference type="Proteomes" id="UP001456224"/>
    </source>
</evidence>
<accession>A0ABZ2S9A8</accession>
<dbReference type="RefSeq" id="WP_338881711.1">
    <property type="nucleotide sequence ID" value="NZ_CP148753.1"/>
</dbReference>
<reference evidence="1 2" key="1">
    <citation type="submission" date="2024-03" db="EMBL/GenBank/DDBJ databases">
        <title>Reference genomes for the five species model microbial community.</title>
        <authorList>
            <person name="Padfield D."/>
        </authorList>
    </citation>
    <scope>NUCLEOTIDE SEQUENCE [LARGE SCALE GENOMIC DNA]</scope>
    <source>
        <strain evidence="1 2">AB1</strain>
    </source>
</reference>
<keyword evidence="2" id="KW-1185">Reference proteome</keyword>
<name>A0ABZ2S9A8_9BURK</name>
<protein>
    <recommendedName>
        <fullName evidence="3">Chromosome partition protein Smc</fullName>
    </recommendedName>
</protein>
<sequence>MIAGLLKMLTGWKGYVAAGLLGALLLGAAAFERQWYGALKYQAGGDARQAEIEKRQAAIERAWQEERDRADAQHRGAMLARQETESRLARAERDRDAAFARVGGLRKQLAARGSAASYAGAGPDGASPDWIGLFGECLGRAESLGRRLGEVGKDAARWANRVNGLQGYIRALTIRPE</sequence>
<evidence type="ECO:0000313" key="1">
    <source>
        <dbReference type="EMBL" id="WXR76780.1"/>
    </source>
</evidence>
<dbReference type="EMBL" id="CP148753">
    <property type="protein sequence ID" value="WXR76780.1"/>
    <property type="molecule type" value="Genomic_DNA"/>
</dbReference>
<dbReference type="Proteomes" id="UP001456224">
    <property type="component" value="Chromosome"/>
</dbReference>
<gene>
    <name evidence="1" type="ORF">WHX56_15195</name>
</gene>
<proteinExistence type="predicted"/>
<evidence type="ECO:0008006" key="3">
    <source>
        <dbReference type="Google" id="ProtNLM"/>
    </source>
</evidence>
<organism evidence="1 2">
    <name type="scientific">Achromobacter veterisilvae</name>
    <dbReference type="NCBI Taxonomy" id="2069367"/>
    <lineage>
        <taxon>Bacteria</taxon>
        <taxon>Pseudomonadati</taxon>
        <taxon>Pseudomonadota</taxon>
        <taxon>Betaproteobacteria</taxon>
        <taxon>Burkholderiales</taxon>
        <taxon>Alcaligenaceae</taxon>
        <taxon>Achromobacter</taxon>
    </lineage>
</organism>